<gene>
    <name evidence="2" type="ORF">S03H2_65083</name>
</gene>
<organism evidence="2">
    <name type="scientific">marine sediment metagenome</name>
    <dbReference type="NCBI Taxonomy" id="412755"/>
    <lineage>
        <taxon>unclassified sequences</taxon>
        <taxon>metagenomes</taxon>
        <taxon>ecological metagenomes</taxon>
    </lineage>
</organism>
<dbReference type="EMBL" id="BARU01042343">
    <property type="protein sequence ID" value="GAH83842.1"/>
    <property type="molecule type" value="Genomic_DNA"/>
</dbReference>
<accession>X1IQ64</accession>
<dbReference type="InterPro" id="IPR046226">
    <property type="entry name" value="DUF6259"/>
</dbReference>
<dbReference type="Pfam" id="PF19773">
    <property type="entry name" value="DUF6259"/>
    <property type="match status" value="1"/>
</dbReference>
<comment type="caution">
    <text evidence="2">The sequence shown here is derived from an EMBL/GenBank/DDBJ whole genome shotgun (WGS) entry which is preliminary data.</text>
</comment>
<protein>
    <recommendedName>
        <fullName evidence="1">DUF6259 domain-containing protein</fullName>
    </recommendedName>
</protein>
<dbReference type="AlphaFoldDB" id="X1IQ64"/>
<name>X1IQ64_9ZZZZ</name>
<proteinExistence type="predicted"/>
<feature type="non-terminal residue" evidence="2">
    <location>
        <position position="209"/>
    </location>
</feature>
<dbReference type="InterPro" id="IPR017853">
    <property type="entry name" value="GH"/>
</dbReference>
<feature type="domain" description="DUF6259" evidence="1">
    <location>
        <begin position="16"/>
        <end position="146"/>
    </location>
</feature>
<evidence type="ECO:0000259" key="1">
    <source>
        <dbReference type="Pfam" id="PF19773"/>
    </source>
</evidence>
<feature type="non-terminal residue" evidence="2">
    <location>
        <position position="1"/>
    </location>
</feature>
<evidence type="ECO:0000313" key="2">
    <source>
        <dbReference type="EMBL" id="GAH83842.1"/>
    </source>
</evidence>
<sequence length="209" mass="23563">PYAKMDPDGSIHRGSGEDDYCADMEYGTAFWRNYMANTCADIVEMYGVKGIYLDEMGKATEYGDYDPSHGNPIGINESCVAFEHLGMEEIGTAVHAIDPDVMLWGEGCAEFSMDVLHGKIMSYTLYKRFTNPPFSAVYHDYWSFTGRNTAIEMEIGWLFIIGAQIGRLWPGINDNQVIIDYLSVITELRSIASKYLIFGKMMRPPLIDT</sequence>
<reference evidence="2" key="1">
    <citation type="journal article" date="2014" name="Front. Microbiol.">
        <title>High frequency of phylogenetically diverse reductive dehalogenase-homologous genes in deep subseafloor sedimentary metagenomes.</title>
        <authorList>
            <person name="Kawai M."/>
            <person name="Futagami T."/>
            <person name="Toyoda A."/>
            <person name="Takaki Y."/>
            <person name="Nishi S."/>
            <person name="Hori S."/>
            <person name="Arai W."/>
            <person name="Tsubouchi T."/>
            <person name="Morono Y."/>
            <person name="Uchiyama I."/>
            <person name="Ito T."/>
            <person name="Fujiyama A."/>
            <person name="Inagaki F."/>
            <person name="Takami H."/>
        </authorList>
    </citation>
    <scope>NUCLEOTIDE SEQUENCE</scope>
    <source>
        <strain evidence="2">Expedition CK06-06</strain>
    </source>
</reference>
<dbReference type="SUPFAM" id="SSF51445">
    <property type="entry name" value="(Trans)glycosidases"/>
    <property type="match status" value="1"/>
</dbReference>